<feature type="domain" description="TRAP C4-dicarboxylate transport system permease DctM subunit" evidence="8">
    <location>
        <begin position="7"/>
        <end position="198"/>
    </location>
</feature>
<dbReference type="InterPro" id="IPR010656">
    <property type="entry name" value="DctM"/>
</dbReference>
<keyword evidence="2" id="KW-1003">Cell membrane</keyword>
<feature type="non-terminal residue" evidence="9">
    <location>
        <position position="199"/>
    </location>
</feature>
<proteinExistence type="predicted"/>
<keyword evidence="4 7" id="KW-0812">Transmembrane</keyword>
<reference evidence="9" key="1">
    <citation type="journal article" date="2014" name="Front. Microbiol.">
        <title>High frequency of phylogenetically diverse reductive dehalogenase-homologous genes in deep subseafloor sedimentary metagenomes.</title>
        <authorList>
            <person name="Kawai M."/>
            <person name="Futagami T."/>
            <person name="Toyoda A."/>
            <person name="Takaki Y."/>
            <person name="Nishi S."/>
            <person name="Hori S."/>
            <person name="Arai W."/>
            <person name="Tsubouchi T."/>
            <person name="Morono Y."/>
            <person name="Uchiyama I."/>
            <person name="Ito T."/>
            <person name="Fujiyama A."/>
            <person name="Inagaki F."/>
            <person name="Takami H."/>
        </authorList>
    </citation>
    <scope>NUCLEOTIDE SEQUENCE</scope>
    <source>
        <strain evidence="9">Expedition CK06-06</strain>
    </source>
</reference>
<keyword evidence="5 7" id="KW-1133">Transmembrane helix</keyword>
<dbReference type="GO" id="GO:0022857">
    <property type="term" value="F:transmembrane transporter activity"/>
    <property type="evidence" value="ECO:0007669"/>
    <property type="project" value="TreeGrafter"/>
</dbReference>
<dbReference type="EMBL" id="BARV01011304">
    <property type="protein sequence ID" value="GAI06266.1"/>
    <property type="molecule type" value="Genomic_DNA"/>
</dbReference>
<evidence type="ECO:0000256" key="6">
    <source>
        <dbReference type="ARBA" id="ARBA00023136"/>
    </source>
</evidence>
<accession>X1LK87</accession>
<protein>
    <recommendedName>
        <fullName evidence="8">TRAP C4-dicarboxylate transport system permease DctM subunit domain-containing protein</fullName>
    </recommendedName>
</protein>
<evidence type="ECO:0000256" key="7">
    <source>
        <dbReference type="SAM" id="Phobius"/>
    </source>
</evidence>
<comment type="subcellular location">
    <subcellularLocation>
        <location evidence="1">Cell inner membrane</location>
        <topology evidence="1">Multi-pass membrane protein</topology>
    </subcellularLocation>
</comment>
<dbReference type="GO" id="GO:0005886">
    <property type="term" value="C:plasma membrane"/>
    <property type="evidence" value="ECO:0007669"/>
    <property type="project" value="UniProtKB-SubCell"/>
</dbReference>
<dbReference type="AlphaFoldDB" id="X1LK87"/>
<sequence length="199" mass="20998">MKKTTMLITSLVPPGVLILAVLGSIFFGIAPPTEAAAVGAFAATILTVAYRRFSFKVLKATATQTLLVTSMILLIGGLSFVFVGVFIPAGGAKVVNEVILGAPGGRWGAFAVVMLIIFVLGFFIDWIGIIFIMVPILAPIAPALGFDPLWFAMMIIINLQMAFMTPPMAAAIFYLRGSAPAELGVTMGDIIRGVFPFVG</sequence>
<feature type="transmembrane region" description="Helical" evidence="7">
    <location>
        <begin position="65"/>
        <end position="87"/>
    </location>
</feature>
<feature type="transmembrane region" description="Helical" evidence="7">
    <location>
        <begin position="35"/>
        <end position="53"/>
    </location>
</feature>
<comment type="caution">
    <text evidence="9">The sequence shown here is derived from an EMBL/GenBank/DDBJ whole genome shotgun (WGS) entry which is preliminary data.</text>
</comment>
<evidence type="ECO:0000256" key="5">
    <source>
        <dbReference type="ARBA" id="ARBA00022989"/>
    </source>
</evidence>
<feature type="transmembrane region" description="Helical" evidence="7">
    <location>
        <begin position="149"/>
        <end position="175"/>
    </location>
</feature>
<evidence type="ECO:0000259" key="8">
    <source>
        <dbReference type="Pfam" id="PF06808"/>
    </source>
</evidence>
<evidence type="ECO:0000256" key="2">
    <source>
        <dbReference type="ARBA" id="ARBA00022475"/>
    </source>
</evidence>
<gene>
    <name evidence="9" type="ORF">S06H3_21502</name>
</gene>
<keyword evidence="6 7" id="KW-0472">Membrane</keyword>
<keyword evidence="3" id="KW-0997">Cell inner membrane</keyword>
<dbReference type="Pfam" id="PF06808">
    <property type="entry name" value="DctM"/>
    <property type="match status" value="1"/>
</dbReference>
<organism evidence="9">
    <name type="scientific">marine sediment metagenome</name>
    <dbReference type="NCBI Taxonomy" id="412755"/>
    <lineage>
        <taxon>unclassified sequences</taxon>
        <taxon>metagenomes</taxon>
        <taxon>ecological metagenomes</taxon>
    </lineage>
</organism>
<dbReference type="PANTHER" id="PTHR33362">
    <property type="entry name" value="SIALIC ACID TRAP TRANSPORTER PERMEASE PROTEIN SIAT-RELATED"/>
    <property type="match status" value="1"/>
</dbReference>
<feature type="transmembrane region" description="Helical" evidence="7">
    <location>
        <begin position="7"/>
        <end position="29"/>
    </location>
</feature>
<evidence type="ECO:0000313" key="9">
    <source>
        <dbReference type="EMBL" id="GAI06266.1"/>
    </source>
</evidence>
<feature type="transmembrane region" description="Helical" evidence="7">
    <location>
        <begin position="107"/>
        <end position="137"/>
    </location>
</feature>
<name>X1LK87_9ZZZZ</name>
<dbReference type="InterPro" id="IPR004681">
    <property type="entry name" value="TRAP_DctM"/>
</dbReference>
<evidence type="ECO:0000256" key="4">
    <source>
        <dbReference type="ARBA" id="ARBA00022692"/>
    </source>
</evidence>
<dbReference type="PANTHER" id="PTHR33362:SF7">
    <property type="entry name" value="SLL1103 PROTEIN"/>
    <property type="match status" value="1"/>
</dbReference>
<evidence type="ECO:0000256" key="1">
    <source>
        <dbReference type="ARBA" id="ARBA00004429"/>
    </source>
</evidence>
<evidence type="ECO:0000256" key="3">
    <source>
        <dbReference type="ARBA" id="ARBA00022519"/>
    </source>
</evidence>